<feature type="transmembrane region" description="Helical" evidence="1">
    <location>
        <begin position="139"/>
        <end position="169"/>
    </location>
</feature>
<dbReference type="Pfam" id="PF04306">
    <property type="entry name" value="DUF456"/>
    <property type="match status" value="1"/>
</dbReference>
<accession>A0ABU1FUN4</accession>
<evidence type="ECO:0000256" key="1">
    <source>
        <dbReference type="SAM" id="Phobius"/>
    </source>
</evidence>
<dbReference type="Proteomes" id="UP001260872">
    <property type="component" value="Unassembled WGS sequence"/>
</dbReference>
<feature type="transmembrane region" description="Helical" evidence="1">
    <location>
        <begin position="12"/>
        <end position="31"/>
    </location>
</feature>
<sequence>MLESTTAEAVTTIIIGLVLLAGVVGVILPVLPGSLVIILGLLIWAILVGGPVVWTAAVIGMLLALAGWSASTVLTGRALQRERIPRGPILIGIVCAVIGLVIFPPLGLFLGFALGLFGAELIRRDYDWQAAGSASLKALRAMGIGILVEFLLAGTAVAAFLLAALIHFIF</sequence>
<keyword evidence="3" id="KW-1185">Reference proteome</keyword>
<evidence type="ECO:0000313" key="3">
    <source>
        <dbReference type="Proteomes" id="UP001260872"/>
    </source>
</evidence>
<feature type="transmembrane region" description="Helical" evidence="1">
    <location>
        <begin position="89"/>
        <end position="119"/>
    </location>
</feature>
<reference evidence="3" key="1">
    <citation type="submission" date="2023-07" db="EMBL/GenBank/DDBJ databases">
        <title>Description of three actinobacteria isolated from air of manufacturing shop in a pharmaceutical factory.</title>
        <authorList>
            <person name="Zhang D.-F."/>
        </authorList>
    </citation>
    <scope>NUCLEOTIDE SEQUENCE [LARGE SCALE GENOMIC DNA]</scope>
    <source>
        <strain evidence="3">CCTCC AB 207010</strain>
    </source>
</reference>
<comment type="caution">
    <text evidence="2">The sequence shown here is derived from an EMBL/GenBank/DDBJ whole genome shotgun (WGS) entry which is preliminary data.</text>
</comment>
<dbReference type="InterPro" id="IPR007403">
    <property type="entry name" value="DUF456"/>
</dbReference>
<name>A0ABU1FUN4_9MICC</name>
<proteinExistence type="predicted"/>
<protein>
    <submittedName>
        <fullName evidence="2">DUF456 domain-containing protein</fullName>
    </submittedName>
</protein>
<keyword evidence="1" id="KW-1133">Transmembrane helix</keyword>
<keyword evidence="1" id="KW-0812">Transmembrane</keyword>
<feature type="transmembrane region" description="Helical" evidence="1">
    <location>
        <begin position="37"/>
        <end position="68"/>
    </location>
</feature>
<keyword evidence="1" id="KW-0472">Membrane</keyword>
<dbReference type="RefSeq" id="WP_310537743.1">
    <property type="nucleotide sequence ID" value="NZ_BAAAOC010000014.1"/>
</dbReference>
<evidence type="ECO:0000313" key="2">
    <source>
        <dbReference type="EMBL" id="MDR5712364.1"/>
    </source>
</evidence>
<gene>
    <name evidence="2" type="ORF">RH857_09505</name>
</gene>
<dbReference type="EMBL" id="JAVKGT010000023">
    <property type="protein sequence ID" value="MDR5712364.1"/>
    <property type="molecule type" value="Genomic_DNA"/>
</dbReference>
<organism evidence="2 3">
    <name type="scientific">Nesterenkonia flava</name>
    <dbReference type="NCBI Taxonomy" id="469799"/>
    <lineage>
        <taxon>Bacteria</taxon>
        <taxon>Bacillati</taxon>
        <taxon>Actinomycetota</taxon>
        <taxon>Actinomycetes</taxon>
        <taxon>Micrococcales</taxon>
        <taxon>Micrococcaceae</taxon>
        <taxon>Nesterenkonia</taxon>
    </lineage>
</organism>